<dbReference type="PANTHER" id="PTHR48081:SF8">
    <property type="entry name" value="ALPHA_BETA HYDROLASE FOLD-3 DOMAIN-CONTAINING PROTEIN-RELATED"/>
    <property type="match status" value="1"/>
</dbReference>
<dbReference type="SUPFAM" id="SSF53474">
    <property type="entry name" value="alpha/beta-Hydrolases"/>
    <property type="match status" value="1"/>
</dbReference>
<keyword evidence="4" id="KW-1185">Reference proteome</keyword>
<dbReference type="RefSeq" id="WP_326509336.1">
    <property type="nucleotide sequence ID" value="NZ_JAWIIV010000034.1"/>
</dbReference>
<reference evidence="3 4" key="1">
    <citation type="submission" date="2023-10" db="EMBL/GenBank/DDBJ databases">
        <title>Noviherbaspirillum sp. CPCC 100848 genome assembly.</title>
        <authorList>
            <person name="Li X.Y."/>
            <person name="Fang X.M."/>
        </authorList>
    </citation>
    <scope>NUCLEOTIDE SEQUENCE [LARGE SCALE GENOMIC DNA]</scope>
    <source>
        <strain evidence="3 4">CPCC 100848</strain>
    </source>
</reference>
<dbReference type="InterPro" id="IPR013094">
    <property type="entry name" value="AB_hydrolase_3"/>
</dbReference>
<organism evidence="3 4">
    <name type="scientific">Noviherbaspirillum album</name>
    <dbReference type="NCBI Taxonomy" id="3080276"/>
    <lineage>
        <taxon>Bacteria</taxon>
        <taxon>Pseudomonadati</taxon>
        <taxon>Pseudomonadota</taxon>
        <taxon>Betaproteobacteria</taxon>
        <taxon>Burkholderiales</taxon>
        <taxon>Oxalobacteraceae</taxon>
        <taxon>Noviherbaspirillum</taxon>
    </lineage>
</organism>
<sequence>MHATVKLVGTERPMYRELELLVPFIGRTVKLRMYGNAERARRPALIYLHGGYFNSGRIEDADAIAREMRGTAAVICVAYPLAPASPFPAALETGYTVLQWAACNAVALGIDRANLFVGGDRAGGTIAAAIAMIARDRHFNRGRGVRLAGQVLITPLLDPAQATAALRGTRQHPCLRAWPDYLSRPADFNHPYASPLRSRRLAGLAPVLLISTGSDPMRDEASLYAQRLNDAHVPVSIQMHEAASAIPVNPSDPAFDRTVAMLETFIKDLAKT</sequence>
<name>A0ABU6JHJ2_9BURK</name>
<dbReference type="InterPro" id="IPR029058">
    <property type="entry name" value="AB_hydrolase_fold"/>
</dbReference>
<evidence type="ECO:0000313" key="4">
    <source>
        <dbReference type="Proteomes" id="UP001352263"/>
    </source>
</evidence>
<dbReference type="Proteomes" id="UP001352263">
    <property type="component" value="Unassembled WGS sequence"/>
</dbReference>
<feature type="domain" description="Alpha/beta hydrolase fold-3" evidence="2">
    <location>
        <begin position="45"/>
        <end position="241"/>
    </location>
</feature>
<dbReference type="InterPro" id="IPR050300">
    <property type="entry name" value="GDXG_lipolytic_enzyme"/>
</dbReference>
<proteinExistence type="predicted"/>
<comment type="caution">
    <text evidence="3">The sequence shown here is derived from an EMBL/GenBank/DDBJ whole genome shotgun (WGS) entry which is preliminary data.</text>
</comment>
<gene>
    <name evidence="3" type="ORF">RY831_26215</name>
</gene>
<dbReference type="PANTHER" id="PTHR48081">
    <property type="entry name" value="AB HYDROLASE SUPERFAMILY PROTEIN C4A8.06C"/>
    <property type="match status" value="1"/>
</dbReference>
<dbReference type="Gene3D" id="3.40.50.1820">
    <property type="entry name" value="alpha/beta hydrolase"/>
    <property type="match status" value="1"/>
</dbReference>
<evidence type="ECO:0000313" key="3">
    <source>
        <dbReference type="EMBL" id="MEC4722667.1"/>
    </source>
</evidence>
<dbReference type="Pfam" id="PF07859">
    <property type="entry name" value="Abhydrolase_3"/>
    <property type="match status" value="1"/>
</dbReference>
<protein>
    <submittedName>
        <fullName evidence="3">Alpha/beta hydrolase fold domain-containing protein</fullName>
    </submittedName>
</protein>
<dbReference type="GO" id="GO:0016787">
    <property type="term" value="F:hydrolase activity"/>
    <property type="evidence" value="ECO:0007669"/>
    <property type="project" value="UniProtKB-KW"/>
</dbReference>
<evidence type="ECO:0000256" key="1">
    <source>
        <dbReference type="ARBA" id="ARBA00022801"/>
    </source>
</evidence>
<accession>A0ABU6JHJ2</accession>
<keyword evidence="1 3" id="KW-0378">Hydrolase</keyword>
<dbReference type="EMBL" id="JAWIIV010000034">
    <property type="protein sequence ID" value="MEC4722667.1"/>
    <property type="molecule type" value="Genomic_DNA"/>
</dbReference>
<evidence type="ECO:0000259" key="2">
    <source>
        <dbReference type="Pfam" id="PF07859"/>
    </source>
</evidence>